<keyword evidence="6 7" id="KW-0472">Membrane</keyword>
<evidence type="ECO:0000256" key="4">
    <source>
        <dbReference type="ARBA" id="ARBA00022840"/>
    </source>
</evidence>
<dbReference type="PANTHER" id="PTHR24221:SF248">
    <property type="entry name" value="ABC TRANSPORTER TRANSMEMBRANE REGION"/>
    <property type="match status" value="1"/>
</dbReference>
<accession>A0ABZ3H8N0</accession>
<dbReference type="InterPro" id="IPR027417">
    <property type="entry name" value="P-loop_NTPase"/>
</dbReference>
<proteinExistence type="predicted"/>
<dbReference type="Pfam" id="PF00005">
    <property type="entry name" value="ABC_tran"/>
    <property type="match status" value="1"/>
</dbReference>
<dbReference type="Pfam" id="PF00664">
    <property type="entry name" value="ABC_membrane"/>
    <property type="match status" value="1"/>
</dbReference>
<name>A0ABZ3H8N0_9BACT</name>
<feature type="domain" description="Peptidase C39" evidence="10">
    <location>
        <begin position="1"/>
        <end position="134"/>
    </location>
</feature>
<dbReference type="InterPro" id="IPR039421">
    <property type="entry name" value="Type_1_exporter"/>
</dbReference>
<dbReference type="EMBL" id="CP147920">
    <property type="protein sequence ID" value="XAU14016.1"/>
    <property type="molecule type" value="Genomic_DNA"/>
</dbReference>
<feature type="transmembrane region" description="Helical" evidence="7">
    <location>
        <begin position="307"/>
        <end position="324"/>
    </location>
</feature>
<organism evidence="11 12">
    <name type="scientific">Sulfurimonas diazotrophicus</name>
    <dbReference type="NCBI Taxonomy" id="3131939"/>
    <lineage>
        <taxon>Bacteria</taxon>
        <taxon>Pseudomonadati</taxon>
        <taxon>Campylobacterota</taxon>
        <taxon>Epsilonproteobacteria</taxon>
        <taxon>Campylobacterales</taxon>
        <taxon>Sulfurimonadaceae</taxon>
        <taxon>Sulfurimonas</taxon>
    </lineage>
</organism>
<evidence type="ECO:0000256" key="6">
    <source>
        <dbReference type="ARBA" id="ARBA00023136"/>
    </source>
</evidence>
<evidence type="ECO:0000313" key="12">
    <source>
        <dbReference type="Proteomes" id="UP001447842"/>
    </source>
</evidence>
<dbReference type="SMART" id="SM00382">
    <property type="entry name" value="AAA"/>
    <property type="match status" value="1"/>
</dbReference>
<evidence type="ECO:0000256" key="3">
    <source>
        <dbReference type="ARBA" id="ARBA00022741"/>
    </source>
</evidence>
<dbReference type="InterPro" id="IPR017750">
    <property type="entry name" value="ATPase_T1SS"/>
</dbReference>
<dbReference type="Gene3D" id="3.40.50.300">
    <property type="entry name" value="P-loop containing nucleotide triphosphate hydrolases"/>
    <property type="match status" value="1"/>
</dbReference>
<dbReference type="InterPro" id="IPR005074">
    <property type="entry name" value="Peptidase_C39"/>
</dbReference>
<dbReference type="PROSITE" id="PS50893">
    <property type="entry name" value="ABC_TRANSPORTER_2"/>
    <property type="match status" value="1"/>
</dbReference>
<dbReference type="PROSITE" id="PS50929">
    <property type="entry name" value="ABC_TM1F"/>
    <property type="match status" value="1"/>
</dbReference>
<dbReference type="SUPFAM" id="SSF52540">
    <property type="entry name" value="P-loop containing nucleoside triphosphate hydrolases"/>
    <property type="match status" value="1"/>
</dbReference>
<keyword evidence="12" id="KW-1185">Reference proteome</keyword>
<dbReference type="PANTHER" id="PTHR24221">
    <property type="entry name" value="ATP-BINDING CASSETTE SUB-FAMILY B"/>
    <property type="match status" value="1"/>
</dbReference>
<keyword evidence="4" id="KW-0067">ATP-binding</keyword>
<comment type="subcellular location">
    <subcellularLocation>
        <location evidence="1">Cell membrane</location>
        <topology evidence="1">Multi-pass membrane protein</topology>
    </subcellularLocation>
</comment>
<feature type="transmembrane region" description="Helical" evidence="7">
    <location>
        <begin position="205"/>
        <end position="225"/>
    </location>
</feature>
<dbReference type="PROSITE" id="PS50990">
    <property type="entry name" value="PEPTIDASE_C39"/>
    <property type="match status" value="1"/>
</dbReference>
<feature type="domain" description="ABC transmembrane type-1" evidence="9">
    <location>
        <begin position="171"/>
        <end position="449"/>
    </location>
</feature>
<dbReference type="Proteomes" id="UP001447842">
    <property type="component" value="Chromosome"/>
</dbReference>
<dbReference type="InterPro" id="IPR003593">
    <property type="entry name" value="AAA+_ATPase"/>
</dbReference>
<evidence type="ECO:0000256" key="1">
    <source>
        <dbReference type="ARBA" id="ARBA00004651"/>
    </source>
</evidence>
<sequence length="717" mass="80084">MGEQNRSGLLDALLAVAKLYHQEVTAEIVLAGLPVDPEDPKLFEPDPQRSRSLFSRAAEKAGFASTLQKKSLRKIAQHLLPCILILKEDRACVLLEFDKEMEYANVLLPGVPEQEGWIPIEHLEAEYLGYCFLMKKNFGFSLEAQEEKEEEDERHWFWSTLSRTRTIYMDILVGSFLVNLFILILPLYMRNVFDRVIPNTALDTLWVLTYGVVAIFVLEAFLRFLRSYFMEIAAKKSDVIMSSKIFEHVMDMKLSEQIGSVGAFSSDLKQYESIRNFLTSTVVTTLVDLPFSILFLLVVYWVAGDVVYIPLMTIVLIAVYAFLIKGPIRTSIRNSNQASAVKNSILLESLNAIETIKAFNYNSVMQWKLEEATGNIAQRGLKSRVLNGSIATATSFLIRVQTVAVIVASVYMIHQGILTTGGLLVAYILSSRAVNPVGKLVMLILQFNKARAGFRAIEKVMGSAIEHPKEREFISASHLKGKIDFVNVDFAYPDSARNALHDVSFTIEPGEHVAIMGEMGSGKTTIINLLMGFYAPKEGMILADDVEMDQYAPAELRKQIAYVPQEIVLLQGTIKENIALKHPGIDSHEIVEAARLSGALRYINLNPDGFNMKIKEKGQNVSGGQRQSIGIARALIDDFSLVLFDEPTSHLDEESERIAILGISQKIKGKTALFVTHKDAVLELVERIILLERGEVVMDGTKAEVLAYLKKSEVHSA</sequence>
<dbReference type="CDD" id="cd18587">
    <property type="entry name" value="ABC_6TM_LapB_like"/>
    <property type="match status" value="1"/>
</dbReference>
<keyword evidence="2 7" id="KW-0812">Transmembrane</keyword>
<evidence type="ECO:0000259" key="9">
    <source>
        <dbReference type="PROSITE" id="PS50929"/>
    </source>
</evidence>
<dbReference type="InterPro" id="IPR011527">
    <property type="entry name" value="ABC1_TM_dom"/>
</dbReference>
<evidence type="ECO:0000256" key="2">
    <source>
        <dbReference type="ARBA" id="ARBA00022692"/>
    </source>
</evidence>
<dbReference type="Gene3D" id="3.90.70.10">
    <property type="entry name" value="Cysteine proteinases"/>
    <property type="match status" value="1"/>
</dbReference>
<evidence type="ECO:0000259" key="10">
    <source>
        <dbReference type="PROSITE" id="PS50990"/>
    </source>
</evidence>
<dbReference type="SUPFAM" id="SSF90123">
    <property type="entry name" value="ABC transporter transmembrane region"/>
    <property type="match status" value="1"/>
</dbReference>
<keyword evidence="5 7" id="KW-1133">Transmembrane helix</keyword>
<feature type="domain" description="ABC transporter" evidence="8">
    <location>
        <begin position="483"/>
        <end position="714"/>
    </location>
</feature>
<dbReference type="Gene3D" id="1.20.1560.10">
    <property type="entry name" value="ABC transporter type 1, transmembrane domain"/>
    <property type="match status" value="1"/>
</dbReference>
<evidence type="ECO:0000256" key="5">
    <source>
        <dbReference type="ARBA" id="ARBA00022989"/>
    </source>
</evidence>
<evidence type="ECO:0000259" key="8">
    <source>
        <dbReference type="PROSITE" id="PS50893"/>
    </source>
</evidence>
<dbReference type="InterPro" id="IPR003439">
    <property type="entry name" value="ABC_transporter-like_ATP-bd"/>
</dbReference>
<dbReference type="InterPro" id="IPR036640">
    <property type="entry name" value="ABC1_TM_sf"/>
</dbReference>
<evidence type="ECO:0000256" key="7">
    <source>
        <dbReference type="SAM" id="Phobius"/>
    </source>
</evidence>
<dbReference type="RefSeq" id="WP_345971845.1">
    <property type="nucleotide sequence ID" value="NZ_CP147920.1"/>
</dbReference>
<feature type="transmembrane region" description="Helical" evidence="7">
    <location>
        <begin position="277"/>
        <end position="301"/>
    </location>
</feature>
<feature type="transmembrane region" description="Helical" evidence="7">
    <location>
        <begin position="167"/>
        <end position="185"/>
    </location>
</feature>
<evidence type="ECO:0000313" key="11">
    <source>
        <dbReference type="EMBL" id="XAU14016.1"/>
    </source>
</evidence>
<keyword evidence="3" id="KW-0547">Nucleotide-binding</keyword>
<reference evidence="11 12" key="1">
    <citation type="submission" date="2024-03" db="EMBL/GenBank/DDBJ databases">
        <title>Sulfurimonas sp. HSL3-1.</title>
        <authorList>
            <person name="Wang S."/>
        </authorList>
    </citation>
    <scope>NUCLEOTIDE SEQUENCE [LARGE SCALE GENOMIC DNA]</scope>
    <source>
        <strain evidence="11 12">HSL3-1</strain>
    </source>
</reference>
<dbReference type="NCBIfam" id="TIGR03375">
    <property type="entry name" value="type_I_sec_LssB"/>
    <property type="match status" value="1"/>
</dbReference>
<protein>
    <submittedName>
        <fullName evidence="11">Type I secretion system permease/ATPase</fullName>
    </submittedName>
</protein>
<gene>
    <name evidence="11" type="ORF">WCY31_07065</name>
</gene>